<reference evidence="1 2" key="1">
    <citation type="submission" date="2020-02" db="EMBL/GenBank/DDBJ databases">
        <authorList>
            <person name="Ferguson B K."/>
        </authorList>
    </citation>
    <scope>NUCLEOTIDE SEQUENCE [LARGE SCALE GENOMIC DNA]</scope>
</reference>
<keyword evidence="2" id="KW-1185">Reference proteome</keyword>
<name>A0A6H5HH99_9HEMI</name>
<evidence type="ECO:0000313" key="1">
    <source>
        <dbReference type="EMBL" id="CAB0013275.1"/>
    </source>
</evidence>
<evidence type="ECO:0000313" key="2">
    <source>
        <dbReference type="Proteomes" id="UP000479000"/>
    </source>
</evidence>
<sequence length="53" mass="5802">GRGIHGGRAHGRIQRPRIQFHIRPREGTPSAFLPTHSAVNSNTANWKVDSCGV</sequence>
<dbReference type="Proteomes" id="UP000479000">
    <property type="component" value="Unassembled WGS sequence"/>
</dbReference>
<dbReference type="AlphaFoldDB" id="A0A6H5HH99"/>
<feature type="non-terminal residue" evidence="1">
    <location>
        <position position="53"/>
    </location>
</feature>
<dbReference type="EMBL" id="CADCXU010026432">
    <property type="protein sequence ID" value="CAB0013275.1"/>
    <property type="molecule type" value="Genomic_DNA"/>
</dbReference>
<proteinExistence type="predicted"/>
<feature type="non-terminal residue" evidence="1">
    <location>
        <position position="1"/>
    </location>
</feature>
<protein>
    <submittedName>
        <fullName evidence="1">Uncharacterized protein</fullName>
    </submittedName>
</protein>
<organism evidence="1 2">
    <name type="scientific">Nesidiocoris tenuis</name>
    <dbReference type="NCBI Taxonomy" id="355587"/>
    <lineage>
        <taxon>Eukaryota</taxon>
        <taxon>Metazoa</taxon>
        <taxon>Ecdysozoa</taxon>
        <taxon>Arthropoda</taxon>
        <taxon>Hexapoda</taxon>
        <taxon>Insecta</taxon>
        <taxon>Pterygota</taxon>
        <taxon>Neoptera</taxon>
        <taxon>Paraneoptera</taxon>
        <taxon>Hemiptera</taxon>
        <taxon>Heteroptera</taxon>
        <taxon>Panheteroptera</taxon>
        <taxon>Cimicomorpha</taxon>
        <taxon>Miridae</taxon>
        <taxon>Dicyphina</taxon>
        <taxon>Nesidiocoris</taxon>
    </lineage>
</organism>
<gene>
    <name evidence="1" type="ORF">NTEN_LOCUS17886</name>
</gene>
<accession>A0A6H5HH99</accession>